<feature type="non-terminal residue" evidence="5">
    <location>
        <position position="1"/>
    </location>
</feature>
<dbReference type="GO" id="GO:0005524">
    <property type="term" value="F:ATP binding"/>
    <property type="evidence" value="ECO:0007669"/>
    <property type="project" value="UniProtKB-KW"/>
</dbReference>
<accession>A0A382H866</accession>
<dbReference type="Gene3D" id="3.40.50.300">
    <property type="entry name" value="P-loop containing nucleotide triphosphate hydrolases"/>
    <property type="match status" value="1"/>
</dbReference>
<evidence type="ECO:0000256" key="3">
    <source>
        <dbReference type="ARBA" id="ARBA00022840"/>
    </source>
</evidence>
<keyword evidence="2" id="KW-0378">Hydrolase</keyword>
<evidence type="ECO:0000256" key="1">
    <source>
        <dbReference type="ARBA" id="ARBA00022741"/>
    </source>
</evidence>
<evidence type="ECO:0000256" key="2">
    <source>
        <dbReference type="ARBA" id="ARBA00022801"/>
    </source>
</evidence>
<dbReference type="Pfam" id="PF00270">
    <property type="entry name" value="DEAD"/>
    <property type="match status" value="1"/>
</dbReference>
<dbReference type="InterPro" id="IPR027417">
    <property type="entry name" value="P-loop_NTPase"/>
</dbReference>
<dbReference type="AlphaFoldDB" id="A0A382H866"/>
<gene>
    <name evidence="5" type="ORF">METZ01_LOCUS236340</name>
</gene>
<reference evidence="5" key="1">
    <citation type="submission" date="2018-05" db="EMBL/GenBank/DDBJ databases">
        <authorList>
            <person name="Lanie J.A."/>
            <person name="Ng W.-L."/>
            <person name="Kazmierczak K.M."/>
            <person name="Andrzejewski T.M."/>
            <person name="Davidsen T.M."/>
            <person name="Wayne K.J."/>
            <person name="Tettelin H."/>
            <person name="Glass J.I."/>
            <person name="Rusch D."/>
            <person name="Podicherti R."/>
            <person name="Tsui H.-C.T."/>
            <person name="Winkler M.E."/>
        </authorList>
    </citation>
    <scope>NUCLEOTIDE SEQUENCE</scope>
</reference>
<feature type="domain" description="Helicase ATP-binding" evidence="4">
    <location>
        <begin position="15"/>
        <end position="159"/>
    </location>
</feature>
<proteinExistence type="predicted"/>
<evidence type="ECO:0000259" key="4">
    <source>
        <dbReference type="PROSITE" id="PS51193"/>
    </source>
</evidence>
<name>A0A382H866_9ZZZZ</name>
<evidence type="ECO:0000313" key="5">
    <source>
        <dbReference type="EMBL" id="SVB83486.1"/>
    </source>
</evidence>
<feature type="non-terminal residue" evidence="5">
    <location>
        <position position="159"/>
    </location>
</feature>
<dbReference type="EMBL" id="UINC01059742">
    <property type="protein sequence ID" value="SVB83486.1"/>
    <property type="molecule type" value="Genomic_DNA"/>
</dbReference>
<dbReference type="InterPro" id="IPR011545">
    <property type="entry name" value="DEAD/DEAH_box_helicase_dom"/>
</dbReference>
<keyword evidence="1" id="KW-0547">Nucleotide-binding</keyword>
<dbReference type="InterPro" id="IPR014013">
    <property type="entry name" value="Helic_SF1/SF2_ATP-bd_DinG/Rad3"/>
</dbReference>
<keyword evidence="3" id="KW-0067">ATP-binding</keyword>
<organism evidence="5">
    <name type="scientific">marine metagenome</name>
    <dbReference type="NCBI Taxonomy" id="408172"/>
    <lineage>
        <taxon>unclassified sequences</taxon>
        <taxon>metagenomes</taxon>
        <taxon>ecological metagenomes</taxon>
    </lineage>
</organism>
<dbReference type="GO" id="GO:0003676">
    <property type="term" value="F:nucleic acid binding"/>
    <property type="evidence" value="ECO:0007669"/>
    <property type="project" value="InterPro"/>
</dbReference>
<dbReference type="GO" id="GO:0016787">
    <property type="term" value="F:hydrolase activity"/>
    <property type="evidence" value="ECO:0007669"/>
    <property type="project" value="UniProtKB-KW"/>
</dbReference>
<dbReference type="SUPFAM" id="SSF52540">
    <property type="entry name" value="P-loop containing nucleoside triphosphate hydrolases"/>
    <property type="match status" value="1"/>
</dbReference>
<dbReference type="PROSITE" id="PS51193">
    <property type="entry name" value="HELICASE_ATP_BIND_2"/>
    <property type="match status" value="1"/>
</dbReference>
<protein>
    <recommendedName>
        <fullName evidence="4">Helicase ATP-binding domain-containing protein</fullName>
    </recommendedName>
</protein>
<sequence>MLNDALKEEIQTAYSGLLEQQNFRPRQCQKTMIAEIARTLAPVNDEPNRICVVEAGTGTGKTIAYALASIPIARQLKKKIVVATATVALQEQIVYQDLPAIRLHSGLDFSFALAKGRRRYLCLSRLDLALQESGVTSQSFALFNDDTAGGDYDDLYQEM</sequence>